<feature type="domain" description="Peptidase S53" evidence="9">
    <location>
        <begin position="280"/>
        <end position="668"/>
    </location>
</feature>
<evidence type="ECO:0000256" key="5">
    <source>
        <dbReference type="ARBA" id="ARBA00022825"/>
    </source>
</evidence>
<sequence length="671" mass="67732">MPSRPSSLLPAEARRPAERPPTEGRIRALARGLARPPRARSVALGTGVVALAAVAALVASALTGTGSASASADADPAAAHAASGLRTLDGSAPAWPASVSATRLGDAPADATVALTVLMDPARPDAAPAVAAWLRDRGLDVGAVRGEVGALPVSGTLALASRAFDTGFARFRVGGREVVAPERALAVPAVLDAVRGVAGTVQGDVLMPSDAEQDDAQAADAAPAPDAATPVPAPVPGQVTGGSPASSADDGTCAAWWGQRLTDAWPASVDVAHRSNSLCGYGPAQLRRVDDVPAEDRGAGATIAIVAAYDDPDTRADTDTYSRAVGEPAFTAGQYRDHPSAAPRTGICGGPTAWTDEQHLDVQAVHAMAPDAAVSYWGADDCTSTSLYTRILDAAEDGPDVISLSFGAMEGLDTADDRELLNRVLVEAAARDVSVFASTGNDGDYSGVGDHGGNATVASPASSPYVTAVGATSTGLAEDGSIAVEAGWETETRFARNGALIPPGFAFGAGGGQSAEYARPTWQADRLAVAGTGRLLPDVASLGDPDTGFITYGPHKGRTEYAAHGGTSLATPMVASMVAISKAVTGRRFGLASPALYALMGTSALRDVQPASAATWSPRGPSAGALWPETLFMWDTGRQGLRSAPGWDDVTGAGVPAGRAFIEGLGAGAGR</sequence>
<dbReference type="Gene3D" id="3.40.50.200">
    <property type="entry name" value="Peptidase S8/S53 domain"/>
    <property type="match status" value="1"/>
</dbReference>
<evidence type="ECO:0000256" key="3">
    <source>
        <dbReference type="ARBA" id="ARBA00022723"/>
    </source>
</evidence>
<dbReference type="EMBL" id="CP048049">
    <property type="protein sequence ID" value="QIS43949.1"/>
    <property type="molecule type" value="Genomic_DNA"/>
</dbReference>
<dbReference type="InterPro" id="IPR050819">
    <property type="entry name" value="Tripeptidyl-peptidase_I"/>
</dbReference>
<evidence type="ECO:0000256" key="8">
    <source>
        <dbReference type="SAM" id="MobiDB-lite"/>
    </source>
</evidence>
<dbReference type="CDD" id="cd04056">
    <property type="entry name" value="Peptidases_S53"/>
    <property type="match status" value="1"/>
</dbReference>
<dbReference type="Pfam" id="PF09286">
    <property type="entry name" value="Pro-kuma_activ"/>
    <property type="match status" value="1"/>
</dbReference>
<keyword evidence="11" id="KW-1185">Reference proteome</keyword>
<keyword evidence="2" id="KW-0645">Protease</keyword>
<dbReference type="SUPFAM" id="SSF54897">
    <property type="entry name" value="Protease propeptides/inhibitors"/>
    <property type="match status" value="1"/>
</dbReference>
<evidence type="ECO:0000256" key="7">
    <source>
        <dbReference type="ARBA" id="ARBA00023145"/>
    </source>
</evidence>
<dbReference type="GO" id="GO:0006508">
    <property type="term" value="P:proteolysis"/>
    <property type="evidence" value="ECO:0007669"/>
    <property type="project" value="UniProtKB-KW"/>
</dbReference>
<comment type="cofactor">
    <cofactor evidence="1">
        <name>Ca(2+)</name>
        <dbReference type="ChEBI" id="CHEBI:29108"/>
    </cofactor>
</comment>
<dbReference type="SUPFAM" id="SSF52743">
    <property type="entry name" value="Subtilisin-like"/>
    <property type="match status" value="1"/>
</dbReference>
<evidence type="ECO:0000256" key="6">
    <source>
        <dbReference type="ARBA" id="ARBA00022837"/>
    </source>
</evidence>
<evidence type="ECO:0000256" key="4">
    <source>
        <dbReference type="ARBA" id="ARBA00022801"/>
    </source>
</evidence>
<feature type="compositionally biased region" description="Low complexity" evidence="8">
    <location>
        <begin position="218"/>
        <end position="242"/>
    </location>
</feature>
<evidence type="ECO:0000313" key="11">
    <source>
        <dbReference type="Proteomes" id="UP000503164"/>
    </source>
</evidence>
<dbReference type="GO" id="GO:0046872">
    <property type="term" value="F:metal ion binding"/>
    <property type="evidence" value="ECO:0007669"/>
    <property type="project" value="UniProtKB-KW"/>
</dbReference>
<proteinExistence type="predicted"/>
<dbReference type="InterPro" id="IPR030400">
    <property type="entry name" value="Sedolisin_dom"/>
</dbReference>
<evidence type="ECO:0000256" key="2">
    <source>
        <dbReference type="ARBA" id="ARBA00022670"/>
    </source>
</evidence>
<evidence type="ECO:0000313" key="10">
    <source>
        <dbReference type="EMBL" id="QIS43949.1"/>
    </source>
</evidence>
<dbReference type="PROSITE" id="PS51695">
    <property type="entry name" value="SEDOLISIN"/>
    <property type="match status" value="1"/>
</dbReference>
<keyword evidence="6" id="KW-0106">Calcium</keyword>
<keyword evidence="5" id="KW-0720">Serine protease</keyword>
<dbReference type="Proteomes" id="UP000503164">
    <property type="component" value="Chromosome"/>
</dbReference>
<dbReference type="KEGG" id="ccap:AES38_01980"/>
<keyword evidence="7" id="KW-0865">Zymogen</keyword>
<keyword evidence="3" id="KW-0479">Metal-binding</keyword>
<dbReference type="PANTHER" id="PTHR14218:SF15">
    <property type="entry name" value="TRIPEPTIDYL-PEPTIDASE 1"/>
    <property type="match status" value="1"/>
</dbReference>
<feature type="region of interest" description="Disordered" evidence="8">
    <location>
        <begin position="1"/>
        <end position="25"/>
    </location>
</feature>
<name>A0AAE7CB39_9MICO</name>
<dbReference type="Pfam" id="PF00082">
    <property type="entry name" value="Peptidase_S8"/>
    <property type="match status" value="1"/>
</dbReference>
<dbReference type="RefSeq" id="WP_053773556.1">
    <property type="nucleotide sequence ID" value="NZ_CP012573.1"/>
</dbReference>
<dbReference type="InterPro" id="IPR015366">
    <property type="entry name" value="S53_propep"/>
</dbReference>
<feature type="region of interest" description="Disordered" evidence="8">
    <location>
        <begin position="212"/>
        <end position="251"/>
    </location>
</feature>
<dbReference type="AlphaFoldDB" id="A0AAE7CB39"/>
<dbReference type="GO" id="GO:0004252">
    <property type="term" value="F:serine-type endopeptidase activity"/>
    <property type="evidence" value="ECO:0007669"/>
    <property type="project" value="InterPro"/>
</dbReference>
<keyword evidence="4" id="KW-0378">Hydrolase</keyword>
<evidence type="ECO:0000256" key="1">
    <source>
        <dbReference type="ARBA" id="ARBA00001913"/>
    </source>
</evidence>
<dbReference type="GO" id="GO:0008240">
    <property type="term" value="F:tripeptidyl-peptidase activity"/>
    <property type="evidence" value="ECO:0007669"/>
    <property type="project" value="TreeGrafter"/>
</dbReference>
<organism evidence="10 11">
    <name type="scientific">Clavibacter capsici</name>
    <dbReference type="NCBI Taxonomy" id="1874630"/>
    <lineage>
        <taxon>Bacteria</taxon>
        <taxon>Bacillati</taxon>
        <taxon>Actinomycetota</taxon>
        <taxon>Actinomycetes</taxon>
        <taxon>Micrococcales</taxon>
        <taxon>Microbacteriaceae</taxon>
        <taxon>Clavibacter</taxon>
    </lineage>
</organism>
<feature type="compositionally biased region" description="Basic and acidic residues" evidence="8">
    <location>
        <begin position="12"/>
        <end position="25"/>
    </location>
</feature>
<evidence type="ECO:0000259" key="9">
    <source>
        <dbReference type="PROSITE" id="PS51695"/>
    </source>
</evidence>
<dbReference type="SMART" id="SM00944">
    <property type="entry name" value="Pro-kuma_activ"/>
    <property type="match status" value="1"/>
</dbReference>
<gene>
    <name evidence="10" type="ORF">GW570_01985</name>
</gene>
<dbReference type="InterPro" id="IPR000209">
    <property type="entry name" value="Peptidase_S8/S53_dom"/>
</dbReference>
<accession>A0AAE7CB39</accession>
<reference evidence="10 11" key="1">
    <citation type="journal article" date="2020" name="Mol. Plant Pathol.">
        <title>Plasmid composition and the chpG gene determine the virulence level of Clavibacter capsici natural isolates in pepper.</title>
        <authorList>
            <person name="Hwang I.S."/>
            <person name="Lee H.M."/>
            <person name="Oh E.J."/>
            <person name="Lee S."/>
            <person name="Heu S."/>
            <person name="Oh C.S."/>
        </authorList>
    </citation>
    <scope>NUCLEOTIDE SEQUENCE [LARGE SCALE GENOMIC DNA]</scope>
    <source>
        <strain evidence="10 11">1101</strain>
    </source>
</reference>
<dbReference type="PANTHER" id="PTHR14218">
    <property type="entry name" value="PROTEASE S8 TRIPEPTIDYL PEPTIDASE I CLN2"/>
    <property type="match status" value="1"/>
</dbReference>
<dbReference type="InterPro" id="IPR036852">
    <property type="entry name" value="Peptidase_S8/S53_dom_sf"/>
</dbReference>
<protein>
    <submittedName>
        <fullName evidence="10">S8 family serine peptidase</fullName>
    </submittedName>
</protein>